<sequence length="210" mass="24192">LLRDKIFIKKYLTMDASTVESGCDFTTFAEACATIEKYAMQTNSVIILGKTTKNSNNSYRQALFVCKKQGKYSGRNDEYTTKRTECPFAIGINFRKRTKKYFITKSCLEHNHDVCLSATKFSTVSRKLDNDDLGWIEKLYDNGLRTKDRFSVLNSLSLKYIYKPDVYNAVSRQRKQKLQSLNEIELLLKTLHDDDSIVGNIALKNAYNNE</sequence>
<gene>
    <name evidence="1" type="ORF">GMARGA_LOCUS23199</name>
</gene>
<comment type="caution">
    <text evidence="1">The sequence shown here is derived from an EMBL/GenBank/DDBJ whole genome shotgun (WGS) entry which is preliminary data.</text>
</comment>
<dbReference type="PANTHER" id="PTHR31569">
    <property type="entry name" value="SWIM-TYPE DOMAIN-CONTAINING PROTEIN"/>
    <property type="match status" value="1"/>
</dbReference>
<evidence type="ECO:0000313" key="2">
    <source>
        <dbReference type="Proteomes" id="UP000789901"/>
    </source>
</evidence>
<keyword evidence="2" id="KW-1185">Reference proteome</keyword>
<dbReference type="InterPro" id="IPR052579">
    <property type="entry name" value="Zinc_finger_SWIM"/>
</dbReference>
<protein>
    <submittedName>
        <fullName evidence="1">34859_t:CDS:1</fullName>
    </submittedName>
</protein>
<name>A0ABN7VV16_GIGMA</name>
<evidence type="ECO:0000313" key="1">
    <source>
        <dbReference type="EMBL" id="CAG8801461.1"/>
    </source>
</evidence>
<accession>A0ABN7VV16</accession>
<dbReference type="PANTHER" id="PTHR31569:SF4">
    <property type="entry name" value="SWIM-TYPE DOMAIN-CONTAINING PROTEIN"/>
    <property type="match status" value="1"/>
</dbReference>
<reference evidence="1 2" key="1">
    <citation type="submission" date="2021-06" db="EMBL/GenBank/DDBJ databases">
        <authorList>
            <person name="Kallberg Y."/>
            <person name="Tangrot J."/>
            <person name="Rosling A."/>
        </authorList>
    </citation>
    <scope>NUCLEOTIDE SEQUENCE [LARGE SCALE GENOMIC DNA]</scope>
    <source>
        <strain evidence="1 2">120-4 pot B 10/14</strain>
    </source>
</reference>
<organism evidence="1 2">
    <name type="scientific">Gigaspora margarita</name>
    <dbReference type="NCBI Taxonomy" id="4874"/>
    <lineage>
        <taxon>Eukaryota</taxon>
        <taxon>Fungi</taxon>
        <taxon>Fungi incertae sedis</taxon>
        <taxon>Mucoromycota</taxon>
        <taxon>Glomeromycotina</taxon>
        <taxon>Glomeromycetes</taxon>
        <taxon>Diversisporales</taxon>
        <taxon>Gigasporaceae</taxon>
        <taxon>Gigaspora</taxon>
    </lineage>
</organism>
<dbReference type="Proteomes" id="UP000789901">
    <property type="component" value="Unassembled WGS sequence"/>
</dbReference>
<dbReference type="EMBL" id="CAJVQB010023266">
    <property type="protein sequence ID" value="CAG8801461.1"/>
    <property type="molecule type" value="Genomic_DNA"/>
</dbReference>
<feature type="non-terminal residue" evidence="1">
    <location>
        <position position="1"/>
    </location>
</feature>
<proteinExistence type="predicted"/>